<evidence type="ECO:0000256" key="1">
    <source>
        <dbReference type="ARBA" id="ARBA00022801"/>
    </source>
</evidence>
<name>A0A2P7SEL7_9HYPH</name>
<dbReference type="EMBL" id="PXYL01000005">
    <property type="protein sequence ID" value="PSJ60939.1"/>
    <property type="molecule type" value="Genomic_DNA"/>
</dbReference>
<organism evidence="3 4">
    <name type="scientific">Pseudaminobacter soli</name>
    <name type="common">ex Li et al. 2025</name>
    <dbReference type="NCBI Taxonomy" id="1295366"/>
    <lineage>
        <taxon>Bacteria</taxon>
        <taxon>Pseudomonadati</taxon>
        <taxon>Pseudomonadota</taxon>
        <taxon>Alphaproteobacteria</taxon>
        <taxon>Hyphomicrobiales</taxon>
        <taxon>Phyllobacteriaceae</taxon>
        <taxon>Pseudaminobacter</taxon>
    </lineage>
</organism>
<comment type="caution">
    <text evidence="3">The sequence shown here is derived from an EMBL/GenBank/DDBJ whole genome shotgun (WGS) entry which is preliminary data.</text>
</comment>
<dbReference type="SUPFAM" id="SSF82171">
    <property type="entry name" value="DPP6 N-terminal domain-like"/>
    <property type="match status" value="1"/>
</dbReference>
<dbReference type="GO" id="GO:0004252">
    <property type="term" value="F:serine-type endopeptidase activity"/>
    <property type="evidence" value="ECO:0007669"/>
    <property type="project" value="TreeGrafter"/>
</dbReference>
<dbReference type="Proteomes" id="UP000240653">
    <property type="component" value="Unassembled WGS sequence"/>
</dbReference>
<dbReference type="Gene3D" id="2.120.10.30">
    <property type="entry name" value="TolB, C-terminal domain"/>
    <property type="match status" value="1"/>
</dbReference>
<feature type="domain" description="Peptidase S9 prolyl oligopeptidase catalytic" evidence="2">
    <location>
        <begin position="451"/>
        <end position="652"/>
    </location>
</feature>
<dbReference type="PANTHER" id="PTHR42776:SF27">
    <property type="entry name" value="DIPEPTIDYL PEPTIDASE FAMILY MEMBER 6"/>
    <property type="match status" value="1"/>
</dbReference>
<keyword evidence="1" id="KW-0378">Hydrolase</keyword>
<dbReference type="Pfam" id="PF00326">
    <property type="entry name" value="Peptidase_S9"/>
    <property type="match status" value="1"/>
</dbReference>
<sequence>MDRDFRASPDFVDTRAFYSALLAPGGHVYGARMLCGHENAAYLHFLGLSFEGAFEEGVSSRLYRVLREGGPIQRLNDQETRQIRLSPDGQTLAVASAGDEAGVDRIETWSDGRLVATQPVPGRIEQIDWAPDGTKLLLVVAGTGADLAGIHGGYTQKSGSGGPAWLPEIRSDEGSDLWRTIWTWDGEGLPQRLTQQPLNVWEASWCGNGSIAAIASDHHSEGAWYKAYLSLIDAVSGTVMKVFQPADQLGSVRGSPDGAYVAFVQAICSDRGLVAGFLSIFNPKTGAIETLDTPGIDITSVEWRSPMVIHFTGERGHETVAGDYDLEHSGATESWSSSDLTNGEWVPVSYPIGDSGCLFVGESYARAPFLAEAASGTVREVASLAAPAAQEAMLRCGAMEPFAWTAPDGLEVQGWVVRPKNAAGPTPLLVDVHGGPISAHRNSWMARKRSAPILASRGWTIFFPNPRGSTGRGDAFARAVKGDMGGADTFDIIAGVDALIAKGWVDARRVAATGTSYGGFMSAWLPSQTDRFAAAIPISPVGNWYSQHRTTQIPEFDEIMLDASPWAEGGAYFTRSPAFYMQKTKVPTLVMAGGIDRSTPVGQAEECHFAAVRSGAPSSLVIYPKAGHSVRSYPEYLDSAARILWWLGKYVQPAE</sequence>
<dbReference type="AlphaFoldDB" id="A0A2P7SEL7"/>
<dbReference type="SUPFAM" id="SSF53474">
    <property type="entry name" value="alpha/beta-Hydrolases"/>
    <property type="match status" value="1"/>
</dbReference>
<reference evidence="3 4" key="1">
    <citation type="submission" date="2018-03" db="EMBL/GenBank/DDBJ databases">
        <title>The draft genome of Mesorhizobium soli JCM 19897.</title>
        <authorList>
            <person name="Li L."/>
            <person name="Liu L."/>
            <person name="Liang L."/>
            <person name="Wang T."/>
            <person name="Zhang X."/>
        </authorList>
    </citation>
    <scope>NUCLEOTIDE SEQUENCE [LARGE SCALE GENOMIC DNA]</scope>
    <source>
        <strain evidence="3 4">JCM 19897</strain>
    </source>
</reference>
<dbReference type="GO" id="GO:0006508">
    <property type="term" value="P:proteolysis"/>
    <property type="evidence" value="ECO:0007669"/>
    <property type="project" value="InterPro"/>
</dbReference>
<evidence type="ECO:0000313" key="3">
    <source>
        <dbReference type="EMBL" id="PSJ60939.1"/>
    </source>
</evidence>
<dbReference type="PANTHER" id="PTHR42776">
    <property type="entry name" value="SERINE PEPTIDASE S9 FAMILY MEMBER"/>
    <property type="match status" value="1"/>
</dbReference>
<evidence type="ECO:0000259" key="2">
    <source>
        <dbReference type="Pfam" id="PF00326"/>
    </source>
</evidence>
<dbReference type="InterPro" id="IPR011042">
    <property type="entry name" value="6-blade_b-propeller_TolB-like"/>
</dbReference>
<keyword evidence="4" id="KW-1185">Reference proteome</keyword>
<dbReference type="RefSeq" id="WP_106724410.1">
    <property type="nucleotide sequence ID" value="NZ_PXYL01000005.1"/>
</dbReference>
<gene>
    <name evidence="3" type="ORF">C7I85_13015</name>
</gene>
<dbReference type="Gene3D" id="3.40.50.1820">
    <property type="entry name" value="alpha/beta hydrolase"/>
    <property type="match status" value="1"/>
</dbReference>
<evidence type="ECO:0000313" key="4">
    <source>
        <dbReference type="Proteomes" id="UP000240653"/>
    </source>
</evidence>
<dbReference type="InterPro" id="IPR001375">
    <property type="entry name" value="Peptidase_S9_cat"/>
</dbReference>
<proteinExistence type="predicted"/>
<dbReference type="InterPro" id="IPR029058">
    <property type="entry name" value="AB_hydrolase_fold"/>
</dbReference>
<dbReference type="OrthoDB" id="9812921at2"/>
<protein>
    <submittedName>
        <fullName evidence="3">S9 family peptidase</fullName>
    </submittedName>
</protein>
<accession>A0A2P7SEL7</accession>